<evidence type="ECO:0000259" key="8">
    <source>
        <dbReference type="PROSITE" id="PS50405"/>
    </source>
</evidence>
<proteinExistence type="inferred from homology"/>
<dbReference type="GeneID" id="76150668"/>
<evidence type="ECO:0000313" key="10">
    <source>
        <dbReference type="Proteomes" id="UP001204833"/>
    </source>
</evidence>
<dbReference type="Proteomes" id="UP001204833">
    <property type="component" value="Unassembled WGS sequence"/>
</dbReference>
<dbReference type="CDD" id="cd01741">
    <property type="entry name" value="GATase1_1"/>
    <property type="match status" value="1"/>
</dbReference>
<dbReference type="InterPro" id="IPR036282">
    <property type="entry name" value="Glutathione-S-Trfase_C_sf"/>
</dbReference>
<dbReference type="InterPro" id="IPR004046">
    <property type="entry name" value="GST_C"/>
</dbReference>
<dbReference type="InterPro" id="IPR044992">
    <property type="entry name" value="ChyE-like"/>
</dbReference>
<dbReference type="SUPFAM" id="SSF52317">
    <property type="entry name" value="Class I glutamine amidotransferase-like"/>
    <property type="match status" value="1"/>
</dbReference>
<dbReference type="GO" id="GO:0008104">
    <property type="term" value="P:intracellular protein localization"/>
    <property type="evidence" value="ECO:0007669"/>
    <property type="project" value="UniProtKB-ARBA"/>
</dbReference>
<evidence type="ECO:0000256" key="3">
    <source>
        <dbReference type="ARBA" id="ARBA00023063"/>
    </source>
</evidence>
<sequence>MNNNGSNQNTHTVSNLSAGLKSVSLSDQQQIQDSSSSSEHQHQQQLQSRISQFFQNQPQEGYTLFSHRSAPNGFKVAIILSELNLPFNTIFLDFNNGEQRAPEFVTINPNARVPALIDHYNENVSIWESGAIILYLVSKYMKENNECSLWSDNLVEQSQINSWLFFQTSGHAPMIGQALHFRYFHSSPVPSAVERYTDEVRRVYGVVEMALAERREALIMDLDVENAAAYSAGTTPLSQSRYFDYPVWLVGDRATVADLSFVPWNNVVDRIGINLKVEFPEVYKWTKYMMRRPAVLYHKGTKLHTTPIDMSLDVPHIAVLVLDTPIPGLAEKYGDFGDNTIDLLKTTGASKSTAFVKYQLNTEDLAELDRVYEKLLSAVHNHLVQGFVLTGSRSDAFDTATWLIKFKSFLKNTILKVGKPVVGICFGHQVIALVLGSKVERSNEGWEIGTTTISINDEIYKLENSPFNELSQRENVKEDGQDYNAAVLFDRLNLVESHQDVVLGGLPEGFINFGSTSSASIQGMVSVDKGNGHKRNCKVITFQGHPEFTTEIALDLLKNIYDAGLVSEKEYEKAKYHTSSLNNQGNLIGKVINKFLAVET</sequence>
<dbReference type="EMBL" id="JAIHNG010000118">
    <property type="protein sequence ID" value="KAI5958254.1"/>
    <property type="molecule type" value="Genomic_DNA"/>
</dbReference>
<dbReference type="Pfam" id="PF02798">
    <property type="entry name" value="GST_N"/>
    <property type="match status" value="1"/>
</dbReference>
<comment type="subunit">
    <text evidence="2">Homodimer.</text>
</comment>
<dbReference type="SUPFAM" id="SSF47616">
    <property type="entry name" value="GST C-terminal domain-like"/>
    <property type="match status" value="1"/>
</dbReference>
<dbReference type="PROSITE" id="PS50405">
    <property type="entry name" value="GST_CTER"/>
    <property type="match status" value="1"/>
</dbReference>
<dbReference type="Gene3D" id="1.20.1050.10">
    <property type="match status" value="1"/>
</dbReference>
<evidence type="ECO:0000256" key="2">
    <source>
        <dbReference type="ARBA" id="ARBA00011738"/>
    </source>
</evidence>
<evidence type="ECO:0000256" key="6">
    <source>
        <dbReference type="SAM" id="MobiDB-lite"/>
    </source>
</evidence>
<evidence type="ECO:0000256" key="1">
    <source>
        <dbReference type="ARBA" id="ARBA00007409"/>
    </source>
</evidence>
<dbReference type="InterPro" id="IPR004045">
    <property type="entry name" value="Glutathione_S-Trfase_N"/>
</dbReference>
<comment type="function">
    <text evidence="4">Plays an important role in the cellular response to the nitrogen source. URE2 gene plays a major part in the repression of GLN1 and GDH2 genes by glutamine, and is required for the inactivation of glutamine synthetase. URE2 gene product may catalytically inactivate GLN3 in response to an increase in the intracellular concentration of glutamine.</text>
</comment>
<dbReference type="CDD" id="cd03048">
    <property type="entry name" value="GST_N_Ure2p_like"/>
    <property type="match status" value="1"/>
</dbReference>
<organism evidence="9 10">
    <name type="scientific">Candida theae</name>
    <dbReference type="NCBI Taxonomy" id="1198502"/>
    <lineage>
        <taxon>Eukaryota</taxon>
        <taxon>Fungi</taxon>
        <taxon>Dikarya</taxon>
        <taxon>Ascomycota</taxon>
        <taxon>Saccharomycotina</taxon>
        <taxon>Pichiomycetes</taxon>
        <taxon>Debaryomycetaceae</taxon>
        <taxon>Candida/Lodderomyces clade</taxon>
        <taxon>Candida</taxon>
    </lineage>
</organism>
<dbReference type="SUPFAM" id="SSF52833">
    <property type="entry name" value="Thioredoxin-like"/>
    <property type="match status" value="1"/>
</dbReference>
<reference evidence="9 10" key="1">
    <citation type="journal article" date="2022" name="DNA Res.">
        <title>Genome analysis of five recently described species of the CUG-Ser clade uncovers Candida theae as a new hybrid lineage with pathogenic potential in the Candida parapsilosis species complex.</title>
        <authorList>
            <person name="Mixao V."/>
            <person name="Del Olmo V."/>
            <person name="Hegedusova E."/>
            <person name="Saus E."/>
            <person name="Pryszcz L."/>
            <person name="Cillingova A."/>
            <person name="Nosek J."/>
            <person name="Gabaldon T."/>
        </authorList>
    </citation>
    <scope>NUCLEOTIDE SEQUENCE [LARGE SCALE GENOMIC DNA]</scope>
    <source>
        <strain evidence="9 10">CBS 12239</strain>
    </source>
</reference>
<keyword evidence="10" id="KW-1185">Reference proteome</keyword>
<dbReference type="PANTHER" id="PTHR44051">
    <property type="entry name" value="GLUTATHIONE S-TRANSFERASE-RELATED"/>
    <property type="match status" value="1"/>
</dbReference>
<dbReference type="GO" id="GO:0042128">
    <property type="term" value="P:nitrate assimilation"/>
    <property type="evidence" value="ECO:0007669"/>
    <property type="project" value="UniProtKB-KW"/>
</dbReference>
<dbReference type="InterPro" id="IPR036249">
    <property type="entry name" value="Thioredoxin-like_sf"/>
</dbReference>
<dbReference type="FunFam" id="1.20.1050.10:FF:000034">
    <property type="entry name" value="Transcriptional regulator URE2"/>
    <property type="match status" value="1"/>
</dbReference>
<feature type="domain" description="GST N-terminal" evidence="7">
    <location>
        <begin position="60"/>
        <end position="144"/>
    </location>
</feature>
<dbReference type="InterPro" id="IPR040079">
    <property type="entry name" value="Glutathione_S-Trfase"/>
</dbReference>
<evidence type="ECO:0000259" key="7">
    <source>
        <dbReference type="PROSITE" id="PS50404"/>
    </source>
</evidence>
<dbReference type="InterPro" id="IPR010987">
    <property type="entry name" value="Glutathione-S-Trfase_C-like"/>
</dbReference>
<dbReference type="Pfam" id="PF00043">
    <property type="entry name" value="GST_C"/>
    <property type="match status" value="1"/>
</dbReference>
<dbReference type="GO" id="GO:0045892">
    <property type="term" value="P:negative regulation of DNA-templated transcription"/>
    <property type="evidence" value="ECO:0007669"/>
    <property type="project" value="UniProtKB-ARBA"/>
</dbReference>
<dbReference type="AlphaFoldDB" id="A0AAD5BEP2"/>
<feature type="domain" description="GST C-terminal" evidence="8">
    <location>
        <begin position="153"/>
        <end position="308"/>
    </location>
</feature>
<dbReference type="InterPro" id="IPR029062">
    <property type="entry name" value="Class_I_gatase-like"/>
</dbReference>
<dbReference type="PANTHER" id="PTHR44051:SF3">
    <property type="entry name" value="TRANSCRIPTIONAL REGULATOR URE2"/>
    <property type="match status" value="1"/>
</dbReference>
<keyword evidence="3" id="KW-0534">Nitrate assimilation</keyword>
<dbReference type="PROSITE" id="PS51273">
    <property type="entry name" value="GATASE_TYPE_1"/>
    <property type="match status" value="1"/>
</dbReference>
<evidence type="ECO:0000256" key="5">
    <source>
        <dbReference type="ARBA" id="ARBA00074210"/>
    </source>
</evidence>
<evidence type="ECO:0000256" key="4">
    <source>
        <dbReference type="ARBA" id="ARBA00058785"/>
    </source>
</evidence>
<accession>A0AAD5BEP2</accession>
<dbReference type="Gene3D" id="3.40.50.880">
    <property type="match status" value="1"/>
</dbReference>
<dbReference type="RefSeq" id="XP_051608845.1">
    <property type="nucleotide sequence ID" value="XM_051751942.1"/>
</dbReference>
<protein>
    <recommendedName>
        <fullName evidence="5">Protein URE2</fullName>
    </recommendedName>
</protein>
<dbReference type="InterPro" id="IPR017926">
    <property type="entry name" value="GATASE"/>
</dbReference>
<feature type="region of interest" description="Disordered" evidence="6">
    <location>
        <begin position="27"/>
        <end position="48"/>
    </location>
</feature>
<gene>
    <name evidence="9" type="ORF">KGF57_002609</name>
</gene>
<dbReference type="GO" id="GO:0006808">
    <property type="term" value="P:regulation of nitrogen utilization"/>
    <property type="evidence" value="ECO:0007669"/>
    <property type="project" value="UniProtKB-ARBA"/>
</dbReference>
<dbReference type="PROSITE" id="PS50404">
    <property type="entry name" value="GST_NTER"/>
    <property type="match status" value="1"/>
</dbReference>
<dbReference type="CDD" id="cd10293">
    <property type="entry name" value="GST_C_Ure2p"/>
    <property type="match status" value="1"/>
</dbReference>
<name>A0AAD5BEP2_9ASCO</name>
<comment type="similarity">
    <text evidence="1">Belongs to the GST superfamily.</text>
</comment>
<dbReference type="SFLD" id="SFLDS00019">
    <property type="entry name" value="Glutathione_Transferase_(cytos"/>
    <property type="match status" value="1"/>
</dbReference>
<dbReference type="SFLD" id="SFLDG00358">
    <property type="entry name" value="Main_(cytGST)"/>
    <property type="match status" value="1"/>
</dbReference>
<evidence type="ECO:0000313" key="9">
    <source>
        <dbReference type="EMBL" id="KAI5958254.1"/>
    </source>
</evidence>
<dbReference type="Gene3D" id="3.40.30.10">
    <property type="entry name" value="Glutaredoxin"/>
    <property type="match status" value="1"/>
</dbReference>
<comment type="caution">
    <text evidence="9">The sequence shown here is derived from an EMBL/GenBank/DDBJ whole genome shotgun (WGS) entry which is preliminary data.</text>
</comment>
<dbReference type="Pfam" id="PF00117">
    <property type="entry name" value="GATase"/>
    <property type="match status" value="1"/>
</dbReference>